<keyword evidence="3" id="KW-1185">Reference proteome</keyword>
<evidence type="ECO:0008006" key="4">
    <source>
        <dbReference type="Google" id="ProtNLM"/>
    </source>
</evidence>
<reference evidence="2 3" key="1">
    <citation type="submission" date="2021-12" db="EMBL/GenBank/DDBJ databases">
        <title>High titer production of polyol ester of fatty acids by Rhodotorula paludigena BS15 towards product separation-free biomass refinery.</title>
        <authorList>
            <person name="Mano J."/>
            <person name="Ono H."/>
            <person name="Tanaka T."/>
            <person name="Naito K."/>
            <person name="Sushida H."/>
            <person name="Ike M."/>
            <person name="Tokuyasu K."/>
            <person name="Kitaoka M."/>
        </authorList>
    </citation>
    <scope>NUCLEOTIDE SEQUENCE [LARGE SCALE GENOMIC DNA]</scope>
    <source>
        <strain evidence="2 3">BS15</strain>
    </source>
</reference>
<comment type="caution">
    <text evidence="2">The sequence shown here is derived from an EMBL/GenBank/DDBJ whole genome shotgun (WGS) entry which is preliminary data.</text>
</comment>
<proteinExistence type="predicted"/>
<evidence type="ECO:0000313" key="3">
    <source>
        <dbReference type="Proteomes" id="UP001342314"/>
    </source>
</evidence>
<evidence type="ECO:0000256" key="1">
    <source>
        <dbReference type="SAM" id="MobiDB-lite"/>
    </source>
</evidence>
<sequence>MAATAWTHAYPFSLQLDPARSIDSYFPRLAQSDKGRPADPASQKTTDPRKRRRLSKDASLVSAPPLAVPTPASSPAYPAHAASTVKSGSPSPANDKHRATTVTLKRPGPVLASHPPAVPPASTPDSAANAPAVPRPSPSAIPAHDDRDDDYEYRLPSVLSRNALHPPLAGLKFDYYRPYLLARPISPAWSSLYCETFIHFCCSVADPHTWSTRPQRLLAVDNPPDIVQHLRSLEPNRAAFRARAPLHKSDAHRSVGDADGMAGRLLAMKDVMRWIWDDESIGLDEVAGMILTAPLAVHMIIRTLASTQRYTIVRRIAEEDLFRYLRHRSPSLYTPRERAALTLLEWLVDPRAPDLVRRYRFLLDREGRVRRGARSGEGPWEWWLQAGEGEARTAEVLDEWEREVIRTEGWDAA</sequence>
<feature type="region of interest" description="Disordered" evidence="1">
    <location>
        <begin position="25"/>
        <end position="147"/>
    </location>
</feature>
<dbReference type="EMBL" id="BQKY01000012">
    <property type="protein sequence ID" value="GJN92742.1"/>
    <property type="molecule type" value="Genomic_DNA"/>
</dbReference>
<dbReference type="Proteomes" id="UP001342314">
    <property type="component" value="Unassembled WGS sequence"/>
</dbReference>
<feature type="compositionally biased region" description="Low complexity" evidence="1">
    <location>
        <begin position="69"/>
        <end position="83"/>
    </location>
</feature>
<organism evidence="2 3">
    <name type="scientific">Rhodotorula paludigena</name>
    <dbReference type="NCBI Taxonomy" id="86838"/>
    <lineage>
        <taxon>Eukaryota</taxon>
        <taxon>Fungi</taxon>
        <taxon>Dikarya</taxon>
        <taxon>Basidiomycota</taxon>
        <taxon>Pucciniomycotina</taxon>
        <taxon>Microbotryomycetes</taxon>
        <taxon>Sporidiobolales</taxon>
        <taxon>Sporidiobolaceae</taxon>
        <taxon>Rhodotorula</taxon>
    </lineage>
</organism>
<evidence type="ECO:0000313" key="2">
    <source>
        <dbReference type="EMBL" id="GJN92742.1"/>
    </source>
</evidence>
<gene>
    <name evidence="2" type="ORF">Rhopal_005780-T1</name>
</gene>
<dbReference type="AlphaFoldDB" id="A0AAV5GTP2"/>
<protein>
    <recommendedName>
        <fullName evidence="4">Proteophosphoglycan ppg4</fullName>
    </recommendedName>
</protein>
<name>A0AAV5GTP2_9BASI</name>
<accession>A0AAV5GTP2</accession>